<dbReference type="EMBL" id="LK032406">
    <property type="protein sequence ID" value="CDY37689.1"/>
    <property type="molecule type" value="Genomic_DNA"/>
</dbReference>
<proteinExistence type="predicted"/>
<evidence type="ECO:0000313" key="2">
    <source>
        <dbReference type="EMBL" id="CDY37689.1"/>
    </source>
</evidence>
<dbReference type="Gramene" id="CDY37689">
    <property type="protein sequence ID" value="CDY37689"/>
    <property type="gene ID" value="GSBRNA2T00064581001"/>
</dbReference>
<keyword evidence="1" id="KW-0812">Transmembrane</keyword>
<keyword evidence="1" id="KW-0472">Membrane</keyword>
<gene>
    <name evidence="2" type="primary">BnaA04g19790D</name>
    <name evidence="2" type="ORF">GSBRNA2T00064581001</name>
</gene>
<feature type="transmembrane region" description="Helical" evidence="1">
    <location>
        <begin position="35"/>
        <end position="60"/>
    </location>
</feature>
<keyword evidence="1" id="KW-1133">Transmembrane helix</keyword>
<name>A0A078HK63_BRANA</name>
<dbReference type="AlphaFoldDB" id="A0A078HK63"/>
<dbReference type="PaxDb" id="3708-A0A078HK63"/>
<dbReference type="Proteomes" id="UP000028999">
    <property type="component" value="Unassembled WGS sequence"/>
</dbReference>
<evidence type="ECO:0000313" key="3">
    <source>
        <dbReference type="Proteomes" id="UP000028999"/>
    </source>
</evidence>
<accession>A0A078HK63</accession>
<organism evidence="2 3">
    <name type="scientific">Brassica napus</name>
    <name type="common">Rape</name>
    <dbReference type="NCBI Taxonomy" id="3708"/>
    <lineage>
        <taxon>Eukaryota</taxon>
        <taxon>Viridiplantae</taxon>
        <taxon>Streptophyta</taxon>
        <taxon>Embryophyta</taxon>
        <taxon>Tracheophyta</taxon>
        <taxon>Spermatophyta</taxon>
        <taxon>Magnoliopsida</taxon>
        <taxon>eudicotyledons</taxon>
        <taxon>Gunneridae</taxon>
        <taxon>Pentapetalae</taxon>
        <taxon>rosids</taxon>
        <taxon>malvids</taxon>
        <taxon>Brassicales</taxon>
        <taxon>Brassicaceae</taxon>
        <taxon>Brassiceae</taxon>
        <taxon>Brassica</taxon>
    </lineage>
</organism>
<reference evidence="2 3" key="1">
    <citation type="journal article" date="2014" name="Science">
        <title>Plant genetics. Early allopolyploid evolution in the post-Neolithic Brassica napus oilseed genome.</title>
        <authorList>
            <person name="Chalhoub B."/>
            <person name="Denoeud F."/>
            <person name="Liu S."/>
            <person name="Parkin I.A."/>
            <person name="Tang H."/>
            <person name="Wang X."/>
            <person name="Chiquet J."/>
            <person name="Belcram H."/>
            <person name="Tong C."/>
            <person name="Samans B."/>
            <person name="Correa M."/>
            <person name="Da Silva C."/>
            <person name="Just J."/>
            <person name="Falentin C."/>
            <person name="Koh C.S."/>
            <person name="Le Clainche I."/>
            <person name="Bernard M."/>
            <person name="Bento P."/>
            <person name="Noel B."/>
            <person name="Labadie K."/>
            <person name="Alberti A."/>
            <person name="Charles M."/>
            <person name="Arnaud D."/>
            <person name="Guo H."/>
            <person name="Daviaud C."/>
            <person name="Alamery S."/>
            <person name="Jabbari K."/>
            <person name="Zhao M."/>
            <person name="Edger P.P."/>
            <person name="Chelaifa H."/>
            <person name="Tack D."/>
            <person name="Lassalle G."/>
            <person name="Mestiri I."/>
            <person name="Schnel N."/>
            <person name="Le Paslier M.C."/>
            <person name="Fan G."/>
            <person name="Renault V."/>
            <person name="Bayer P.E."/>
            <person name="Golicz A.A."/>
            <person name="Manoli S."/>
            <person name="Lee T.H."/>
            <person name="Thi V.H."/>
            <person name="Chalabi S."/>
            <person name="Hu Q."/>
            <person name="Fan C."/>
            <person name="Tollenaere R."/>
            <person name="Lu Y."/>
            <person name="Battail C."/>
            <person name="Shen J."/>
            <person name="Sidebottom C.H."/>
            <person name="Wang X."/>
            <person name="Canaguier A."/>
            <person name="Chauveau A."/>
            <person name="Berard A."/>
            <person name="Deniot G."/>
            <person name="Guan M."/>
            <person name="Liu Z."/>
            <person name="Sun F."/>
            <person name="Lim Y.P."/>
            <person name="Lyons E."/>
            <person name="Town C.D."/>
            <person name="Bancroft I."/>
            <person name="Wang X."/>
            <person name="Meng J."/>
            <person name="Ma J."/>
            <person name="Pires J.C."/>
            <person name="King G.J."/>
            <person name="Brunel D."/>
            <person name="Delourme R."/>
            <person name="Renard M."/>
            <person name="Aury J.M."/>
            <person name="Adams K.L."/>
            <person name="Batley J."/>
            <person name="Snowdon R.J."/>
            <person name="Tost J."/>
            <person name="Edwards D."/>
            <person name="Zhou Y."/>
            <person name="Hua W."/>
            <person name="Sharpe A.G."/>
            <person name="Paterson A.H."/>
            <person name="Guan C."/>
            <person name="Wincker P."/>
        </authorList>
    </citation>
    <scope>NUCLEOTIDE SEQUENCE [LARGE SCALE GENOMIC DNA]</scope>
    <source>
        <strain evidence="3">cv. Darmor-bzh</strain>
    </source>
</reference>
<sequence length="61" mass="7108">MAVRRRKRASPEFDISATFDSIYYAHEDNLTFLNLVPIICILIIVASYDRFLSFLSILVLR</sequence>
<evidence type="ECO:0000256" key="1">
    <source>
        <dbReference type="SAM" id="Phobius"/>
    </source>
</evidence>
<keyword evidence="3" id="KW-1185">Reference proteome</keyword>
<protein>
    <submittedName>
        <fullName evidence="2">BnaA04g19790D protein</fullName>
    </submittedName>
</protein>